<sequence>MFALTHFVAPPEESIKSQILQMVVDNLTDISAVAIPPSNPLYNLYQYAIGFEVHQYLEAMGGPGELCVELIVATDPRDPHTVTGFLLYLPLQDDPQACSVAYLAVHNQYRRQGIARAMLAQMSERYPHAELACAVNKVAYFEAMGFAVIAARGPQVLMNTREYASDGVVAMLDVAPIYRTVEVQQIHSYLLKQHGKRAMVDAEKQRDRHLDQLERKALAFVQERLGERAGQQRGSRIRLV</sequence>
<dbReference type="Gene3D" id="3.40.630.30">
    <property type="match status" value="1"/>
</dbReference>
<accession>A0A077FBS7</accession>
<organism evidence="2 3">
    <name type="scientific">Pseudomonas alkylphenolica</name>
    <dbReference type="NCBI Taxonomy" id="237609"/>
    <lineage>
        <taxon>Bacteria</taxon>
        <taxon>Pseudomonadati</taxon>
        <taxon>Pseudomonadota</taxon>
        <taxon>Gammaproteobacteria</taxon>
        <taxon>Pseudomonadales</taxon>
        <taxon>Pseudomonadaceae</taxon>
        <taxon>Pseudomonas</taxon>
    </lineage>
</organism>
<dbReference type="EMBL" id="CP009048">
    <property type="protein sequence ID" value="AIL61289.1"/>
    <property type="molecule type" value="Genomic_DNA"/>
</dbReference>
<evidence type="ECO:0000313" key="3">
    <source>
        <dbReference type="Proteomes" id="UP000028931"/>
    </source>
</evidence>
<evidence type="ECO:0000259" key="1">
    <source>
        <dbReference type="PROSITE" id="PS51186"/>
    </source>
</evidence>
<dbReference type="CDD" id="cd04301">
    <property type="entry name" value="NAT_SF"/>
    <property type="match status" value="1"/>
</dbReference>
<dbReference type="InterPro" id="IPR016181">
    <property type="entry name" value="Acyl_CoA_acyltransferase"/>
</dbReference>
<dbReference type="GO" id="GO:0016747">
    <property type="term" value="F:acyltransferase activity, transferring groups other than amino-acyl groups"/>
    <property type="evidence" value="ECO:0007669"/>
    <property type="project" value="InterPro"/>
</dbReference>
<dbReference type="HOGENOM" id="CLU_102541_0_0_6"/>
<dbReference type="KEGG" id="palk:PSAKL28_20680"/>
<dbReference type="PROSITE" id="PS51186">
    <property type="entry name" value="GNAT"/>
    <property type="match status" value="1"/>
</dbReference>
<feature type="domain" description="N-acetyltransferase" evidence="1">
    <location>
        <begin position="28"/>
        <end position="175"/>
    </location>
</feature>
<protein>
    <submittedName>
        <fullName evidence="2">Acetyltransferase</fullName>
    </submittedName>
</protein>
<dbReference type="Proteomes" id="UP000028931">
    <property type="component" value="Chromosome"/>
</dbReference>
<dbReference type="SUPFAM" id="SSF55729">
    <property type="entry name" value="Acyl-CoA N-acyltransferases (Nat)"/>
    <property type="match status" value="1"/>
</dbReference>
<dbReference type="RefSeq" id="WP_038609867.1">
    <property type="nucleotide sequence ID" value="NZ_CP009048.1"/>
</dbReference>
<dbReference type="InterPro" id="IPR000182">
    <property type="entry name" value="GNAT_dom"/>
</dbReference>
<dbReference type="OrthoDB" id="7003280at2"/>
<proteinExistence type="predicted"/>
<dbReference type="Pfam" id="PF13508">
    <property type="entry name" value="Acetyltransf_7"/>
    <property type="match status" value="1"/>
</dbReference>
<keyword evidence="2" id="KW-0808">Transferase</keyword>
<dbReference type="AlphaFoldDB" id="A0A077FBS7"/>
<evidence type="ECO:0000313" key="2">
    <source>
        <dbReference type="EMBL" id="AIL61289.1"/>
    </source>
</evidence>
<name>A0A077FBS7_9PSED</name>
<gene>
    <name evidence="2" type="ORF">PSAKL28_20680</name>
</gene>
<reference evidence="2 3" key="1">
    <citation type="submission" date="2014-07" db="EMBL/GenBank/DDBJ databases">
        <authorList>
            <person name="Lee K."/>
            <person name="Lim J.Y."/>
            <person name="Hwang I."/>
        </authorList>
    </citation>
    <scope>NUCLEOTIDE SEQUENCE [LARGE SCALE GENOMIC DNA]</scope>
    <source>
        <strain evidence="2 3">KL28</strain>
    </source>
</reference>